<keyword evidence="3 4" id="KW-0648">Protein biosynthesis</keyword>
<gene>
    <name evidence="6" type="primary">yciH</name>
    <name evidence="7" type="ORF">ENM88_08940</name>
    <name evidence="6" type="ORF">ENP77_02680</name>
</gene>
<evidence type="ECO:0000313" key="6">
    <source>
        <dbReference type="EMBL" id="HEB48685.1"/>
    </source>
</evidence>
<reference evidence="6" key="1">
    <citation type="journal article" date="2020" name="mSystems">
        <title>Genome- and Community-Level Interaction Insights into Carbon Utilization and Element Cycling Functions of Hydrothermarchaeota in Hydrothermal Sediment.</title>
        <authorList>
            <person name="Zhou Z."/>
            <person name="Liu Y."/>
            <person name="Xu W."/>
            <person name="Pan J."/>
            <person name="Luo Z.H."/>
            <person name="Li M."/>
        </authorList>
    </citation>
    <scope>NUCLEOTIDE SEQUENCE [LARGE SCALE GENOMIC DNA]</scope>
    <source>
        <strain evidence="7">SpSt-1125</strain>
        <strain evidence="6">SpSt-25</strain>
    </source>
</reference>
<feature type="domain" description="SUI1" evidence="5">
    <location>
        <begin position="20"/>
        <end position="86"/>
    </location>
</feature>
<dbReference type="AlphaFoldDB" id="A0A7C1TB46"/>
<dbReference type="PANTHER" id="PTHR12789">
    <property type="entry name" value="DENSITY-REGULATED PROTEIN HOMOLOG"/>
    <property type="match status" value="1"/>
</dbReference>
<evidence type="ECO:0000313" key="7">
    <source>
        <dbReference type="EMBL" id="HHP05849.1"/>
    </source>
</evidence>
<dbReference type="EMBL" id="DRZM01000241">
    <property type="protein sequence ID" value="HHP05849.1"/>
    <property type="molecule type" value="Genomic_DNA"/>
</dbReference>
<keyword evidence="2 4" id="KW-0810">Translation regulation</keyword>
<dbReference type="PROSITE" id="PS50296">
    <property type="entry name" value="SUI1"/>
    <property type="match status" value="1"/>
</dbReference>
<dbReference type="InterPro" id="IPR050318">
    <property type="entry name" value="DENR/SUI1_TIF"/>
</dbReference>
<proteinExistence type="inferred from homology"/>
<dbReference type="InterPro" id="IPR036877">
    <property type="entry name" value="SUI1_dom_sf"/>
</dbReference>
<dbReference type="Gene3D" id="3.30.780.10">
    <property type="entry name" value="SUI1-like domain"/>
    <property type="match status" value="1"/>
</dbReference>
<organism evidence="6">
    <name type="scientific">Thermofilum pendens</name>
    <dbReference type="NCBI Taxonomy" id="2269"/>
    <lineage>
        <taxon>Archaea</taxon>
        <taxon>Thermoproteota</taxon>
        <taxon>Thermoprotei</taxon>
        <taxon>Thermofilales</taxon>
        <taxon>Thermofilaceae</taxon>
        <taxon>Thermofilum</taxon>
    </lineage>
</organism>
<dbReference type="Pfam" id="PF01253">
    <property type="entry name" value="SUI1"/>
    <property type="match status" value="1"/>
</dbReference>
<comment type="similarity">
    <text evidence="1 4">Belongs to the SUI1 family.</text>
</comment>
<evidence type="ECO:0000256" key="4">
    <source>
        <dbReference type="PIRNR" id="PIRNR037511"/>
    </source>
</evidence>
<evidence type="ECO:0000256" key="3">
    <source>
        <dbReference type="ARBA" id="ARBA00022917"/>
    </source>
</evidence>
<evidence type="ECO:0000256" key="2">
    <source>
        <dbReference type="ARBA" id="ARBA00022845"/>
    </source>
</evidence>
<dbReference type="PIRSF" id="PIRSF037511">
    <property type="entry name" value="Transl_init_SUI1_pro"/>
    <property type="match status" value="1"/>
</dbReference>
<name>A0A7C1TB46_THEPE</name>
<dbReference type="EMBL" id="DSKP01000093">
    <property type="protein sequence ID" value="HEB48685.1"/>
    <property type="molecule type" value="Genomic_DNA"/>
</dbReference>
<dbReference type="GO" id="GO:0003729">
    <property type="term" value="F:mRNA binding"/>
    <property type="evidence" value="ECO:0007669"/>
    <property type="project" value="TreeGrafter"/>
</dbReference>
<dbReference type="GO" id="GO:0001731">
    <property type="term" value="P:formation of translation preinitiation complex"/>
    <property type="evidence" value="ECO:0007669"/>
    <property type="project" value="UniProtKB-UniRule"/>
</dbReference>
<dbReference type="InterPro" id="IPR001950">
    <property type="entry name" value="SUI1"/>
</dbReference>
<dbReference type="GO" id="GO:0002188">
    <property type="term" value="P:translation reinitiation"/>
    <property type="evidence" value="ECO:0007669"/>
    <property type="project" value="UniProtKB-UniRule"/>
</dbReference>
<dbReference type="CDD" id="cd11567">
    <property type="entry name" value="YciH_like"/>
    <property type="match status" value="1"/>
</dbReference>
<dbReference type="GO" id="GO:0003743">
    <property type="term" value="F:translation initiation factor activity"/>
    <property type="evidence" value="ECO:0007669"/>
    <property type="project" value="UniProtKB-UniRule"/>
</dbReference>
<dbReference type="NCBIfam" id="NF002096">
    <property type="entry name" value="PRK00939.1"/>
    <property type="match status" value="1"/>
</dbReference>
<sequence>MSVELLDSLIKGVFKEQQTIKIRVEKRKGNRDVTVITGLDPKDPDLRRMLSELKSILACGGTIKEDHVELQGDHRYKVKEFLVRKGYSENNIIVE</sequence>
<evidence type="ECO:0000256" key="1">
    <source>
        <dbReference type="ARBA" id="ARBA00005422"/>
    </source>
</evidence>
<dbReference type="GO" id="GO:0006417">
    <property type="term" value="P:regulation of translation"/>
    <property type="evidence" value="ECO:0007669"/>
    <property type="project" value="UniProtKB-KW"/>
</dbReference>
<dbReference type="SUPFAM" id="SSF55159">
    <property type="entry name" value="eIF1-like"/>
    <property type="match status" value="1"/>
</dbReference>
<dbReference type="PANTHER" id="PTHR12789:SF0">
    <property type="entry name" value="DENSITY-REGULATED PROTEIN"/>
    <property type="match status" value="1"/>
</dbReference>
<evidence type="ECO:0000259" key="5">
    <source>
        <dbReference type="PROSITE" id="PS50296"/>
    </source>
</evidence>
<dbReference type="InterPro" id="IPR005872">
    <property type="entry name" value="SUI1_arc_bac"/>
</dbReference>
<comment type="caution">
    <text evidence="6">The sequence shown here is derived from an EMBL/GenBank/DDBJ whole genome shotgun (WGS) entry which is preliminary data.</text>
</comment>
<accession>A0A7C1TB46</accession>
<protein>
    <recommendedName>
        <fullName evidence="4">Protein translation factor SUI1 homolog</fullName>
    </recommendedName>
</protein>